<evidence type="ECO:0000256" key="17">
    <source>
        <dbReference type="ARBA" id="ARBA00030592"/>
    </source>
</evidence>
<comment type="cofactor">
    <cofactor evidence="1">
        <name>Mg(2+)</name>
        <dbReference type="ChEBI" id="CHEBI:18420"/>
    </cofactor>
</comment>
<evidence type="ECO:0000256" key="20">
    <source>
        <dbReference type="ARBA" id="ARBA00047808"/>
    </source>
</evidence>
<organism evidence="26 27">
    <name type="scientific">Pseudazoarcus pumilus</name>
    <dbReference type="NCBI Taxonomy" id="2067960"/>
    <lineage>
        <taxon>Bacteria</taxon>
        <taxon>Pseudomonadati</taxon>
        <taxon>Pseudomonadota</taxon>
        <taxon>Betaproteobacteria</taxon>
        <taxon>Rhodocyclales</taxon>
        <taxon>Zoogloeaceae</taxon>
        <taxon>Pseudazoarcus</taxon>
    </lineage>
</organism>
<sequence>MSPPKTLDAWLRLLESRHAHAIQLGLERVEAVCARMACASDAVIITVGGTNGKGSTCAMLEAVLRAGGHRVGLYTSPHLLRYNERVRIDGREVDDATLVEAFDAVEAAREDTPLTYFEHGTLAAWHVFCRDRLDVIVLEVGLGGRLDAVNVFDPDCAVVTSIAMDHQDYLGDTREAIGHEKAGIFRAGRPAICADPQPPESLVCHARDIGAELWLIGRDFGHSGDRQQWSWWRAARGAEAAPVRRSGLAFPALRGVNQLLNASAVLMALEVLRDRIPVAMQAVREGFMHVELPGRFQILPGRPAVILDVAHNVQAAGVLAENLISMGFFPETWAVVGMYADKDVEGVVGLLAGRIDHWCVASLDGPRGLSAEALATRMHEAGIDSDVRCFDSPDEAYRAVRKCAGDDDRIVVFGSFMTVSGVMAAIGTSGAHAPRVR</sequence>
<dbReference type="GO" id="GO:0008841">
    <property type="term" value="F:dihydrofolate synthase activity"/>
    <property type="evidence" value="ECO:0007669"/>
    <property type="project" value="UniProtKB-EC"/>
</dbReference>
<comment type="function">
    <text evidence="2">Functions in two distinct reactions of the de novo folate biosynthetic pathway. Catalyzes the addition of a glutamate residue to dihydropteroate (7,8-dihydropteroate or H2Pte) to form dihydrofolate (7,8-dihydrofolate monoglutamate or H2Pte-Glu). Also catalyzes successive additions of L-glutamate to tetrahydrofolate or 10-formyltetrahydrofolate or 5,10-methylenetetrahydrofolate, leading to folylpolyglutamate derivatives.</text>
</comment>
<evidence type="ECO:0000256" key="19">
    <source>
        <dbReference type="ARBA" id="ARBA00047493"/>
    </source>
</evidence>
<keyword evidence="15" id="KW-0289">Folate biosynthesis</keyword>
<evidence type="ECO:0000256" key="23">
    <source>
        <dbReference type="PIRNR" id="PIRNR001563"/>
    </source>
</evidence>
<gene>
    <name evidence="26" type="ORF">C0099_07215</name>
</gene>
<dbReference type="AlphaFoldDB" id="A0A2I6S684"/>
<dbReference type="Pfam" id="PF02875">
    <property type="entry name" value="Mur_ligase_C"/>
    <property type="match status" value="1"/>
</dbReference>
<evidence type="ECO:0000313" key="26">
    <source>
        <dbReference type="EMBL" id="AUN94741.1"/>
    </source>
</evidence>
<comment type="pathway">
    <text evidence="4">Cofactor biosynthesis; tetrahydrofolylpolyglutamate biosynthesis.</text>
</comment>
<dbReference type="GO" id="GO:0005737">
    <property type="term" value="C:cytoplasm"/>
    <property type="evidence" value="ECO:0007669"/>
    <property type="project" value="TreeGrafter"/>
</dbReference>
<evidence type="ECO:0000256" key="14">
    <source>
        <dbReference type="ARBA" id="ARBA00022842"/>
    </source>
</evidence>
<evidence type="ECO:0000256" key="13">
    <source>
        <dbReference type="ARBA" id="ARBA00022840"/>
    </source>
</evidence>
<dbReference type="SUPFAM" id="SSF53623">
    <property type="entry name" value="MurD-like peptide ligases, catalytic domain"/>
    <property type="match status" value="1"/>
</dbReference>
<comment type="catalytic activity">
    <reaction evidence="20">
        <text>10-formyltetrahydrofolyl-(gamma-L-Glu)(n) + L-glutamate + ATP = 10-formyltetrahydrofolyl-(gamma-L-Glu)(n+1) + ADP + phosphate + H(+)</text>
        <dbReference type="Rhea" id="RHEA:51904"/>
        <dbReference type="Rhea" id="RHEA-COMP:13088"/>
        <dbReference type="Rhea" id="RHEA-COMP:14300"/>
        <dbReference type="ChEBI" id="CHEBI:15378"/>
        <dbReference type="ChEBI" id="CHEBI:29985"/>
        <dbReference type="ChEBI" id="CHEBI:30616"/>
        <dbReference type="ChEBI" id="CHEBI:43474"/>
        <dbReference type="ChEBI" id="CHEBI:134413"/>
        <dbReference type="ChEBI" id="CHEBI:456216"/>
        <dbReference type="EC" id="6.3.2.17"/>
    </reaction>
</comment>
<proteinExistence type="inferred from homology"/>
<dbReference type="PANTHER" id="PTHR11136:SF0">
    <property type="entry name" value="DIHYDROFOLATE SYNTHETASE-RELATED"/>
    <property type="match status" value="1"/>
</dbReference>
<dbReference type="GO" id="GO:0004326">
    <property type="term" value="F:tetrahydrofolylpolyglutamate synthase activity"/>
    <property type="evidence" value="ECO:0007669"/>
    <property type="project" value="UniProtKB-EC"/>
</dbReference>
<dbReference type="PANTHER" id="PTHR11136">
    <property type="entry name" value="FOLYLPOLYGLUTAMATE SYNTHASE-RELATED"/>
    <property type="match status" value="1"/>
</dbReference>
<dbReference type="Pfam" id="PF08245">
    <property type="entry name" value="Mur_ligase_M"/>
    <property type="match status" value="1"/>
</dbReference>
<evidence type="ECO:0000256" key="4">
    <source>
        <dbReference type="ARBA" id="ARBA00005150"/>
    </source>
</evidence>
<dbReference type="GO" id="GO:0046872">
    <property type="term" value="F:metal ion binding"/>
    <property type="evidence" value="ECO:0007669"/>
    <property type="project" value="UniProtKB-KW"/>
</dbReference>
<comment type="similarity">
    <text evidence="5 23">Belongs to the folylpolyglutamate synthase family.</text>
</comment>
<dbReference type="EC" id="6.3.2.17" evidence="8"/>
<dbReference type="EMBL" id="CP025682">
    <property type="protein sequence ID" value="AUN94741.1"/>
    <property type="molecule type" value="Genomic_DNA"/>
</dbReference>
<keyword evidence="12 23" id="KW-0547">Nucleotide-binding</keyword>
<dbReference type="OrthoDB" id="9809356at2"/>
<evidence type="ECO:0000256" key="11">
    <source>
        <dbReference type="ARBA" id="ARBA00022723"/>
    </source>
</evidence>
<keyword evidence="10 23" id="KW-0436">Ligase</keyword>
<dbReference type="NCBIfam" id="TIGR01499">
    <property type="entry name" value="folC"/>
    <property type="match status" value="1"/>
</dbReference>
<dbReference type="RefSeq" id="WP_102246808.1">
    <property type="nucleotide sequence ID" value="NZ_CP025682.1"/>
</dbReference>
<evidence type="ECO:0000256" key="3">
    <source>
        <dbReference type="ARBA" id="ARBA00004799"/>
    </source>
</evidence>
<dbReference type="InterPro" id="IPR004101">
    <property type="entry name" value="Mur_ligase_C"/>
</dbReference>
<dbReference type="PIRSF" id="PIRSF001563">
    <property type="entry name" value="Folylpolyglu_synth"/>
    <property type="match status" value="1"/>
</dbReference>
<protein>
    <recommendedName>
        <fullName evidence="9">Dihydrofolate synthase/folylpolyglutamate synthase</fullName>
        <ecNumber evidence="7">6.3.2.12</ecNumber>
        <ecNumber evidence="8">6.3.2.17</ecNumber>
    </recommendedName>
    <alternativeName>
        <fullName evidence="18">Folylpoly-gamma-glutamate synthetase-dihydrofolate synthetase</fullName>
    </alternativeName>
    <alternativeName>
        <fullName evidence="16">Folylpolyglutamate synthetase</fullName>
    </alternativeName>
    <alternativeName>
        <fullName evidence="17">Tetrahydrofolylpolyglutamate synthase</fullName>
    </alternativeName>
</protein>
<keyword evidence="27" id="KW-1185">Reference proteome</keyword>
<dbReference type="InterPro" id="IPR036565">
    <property type="entry name" value="Mur-like_cat_sf"/>
</dbReference>
<evidence type="ECO:0000256" key="18">
    <source>
        <dbReference type="ARBA" id="ARBA00032510"/>
    </source>
</evidence>
<evidence type="ECO:0000256" key="22">
    <source>
        <dbReference type="ARBA" id="ARBA00049161"/>
    </source>
</evidence>
<keyword evidence="14" id="KW-0460">Magnesium</keyword>
<evidence type="ECO:0000256" key="16">
    <source>
        <dbReference type="ARBA" id="ARBA00030048"/>
    </source>
</evidence>
<dbReference type="InterPro" id="IPR013221">
    <property type="entry name" value="Mur_ligase_cen"/>
</dbReference>
<dbReference type="Gene3D" id="3.40.1190.10">
    <property type="entry name" value="Mur-like, catalytic domain"/>
    <property type="match status" value="1"/>
</dbReference>
<dbReference type="GO" id="GO:0046656">
    <property type="term" value="P:folic acid biosynthetic process"/>
    <property type="evidence" value="ECO:0007669"/>
    <property type="project" value="UniProtKB-KW"/>
</dbReference>
<evidence type="ECO:0000256" key="15">
    <source>
        <dbReference type="ARBA" id="ARBA00022909"/>
    </source>
</evidence>
<keyword evidence="13 23" id="KW-0067">ATP-binding</keyword>
<dbReference type="NCBIfam" id="NF008101">
    <property type="entry name" value="PRK10846.1"/>
    <property type="match status" value="1"/>
</dbReference>
<evidence type="ECO:0000313" key="27">
    <source>
        <dbReference type="Proteomes" id="UP000242205"/>
    </source>
</evidence>
<evidence type="ECO:0000256" key="1">
    <source>
        <dbReference type="ARBA" id="ARBA00001946"/>
    </source>
</evidence>
<feature type="domain" description="Mur ligase central" evidence="25">
    <location>
        <begin position="47"/>
        <end position="187"/>
    </location>
</feature>
<evidence type="ECO:0000256" key="21">
    <source>
        <dbReference type="ARBA" id="ARBA00049035"/>
    </source>
</evidence>
<dbReference type="InterPro" id="IPR036615">
    <property type="entry name" value="Mur_ligase_C_dom_sf"/>
</dbReference>
<evidence type="ECO:0000256" key="2">
    <source>
        <dbReference type="ARBA" id="ARBA00002714"/>
    </source>
</evidence>
<dbReference type="KEGG" id="atw:C0099_07215"/>
<evidence type="ECO:0000256" key="8">
    <source>
        <dbReference type="ARBA" id="ARBA00013025"/>
    </source>
</evidence>
<dbReference type="GO" id="GO:0046654">
    <property type="term" value="P:tetrahydrofolate biosynthetic process"/>
    <property type="evidence" value="ECO:0007669"/>
    <property type="project" value="UniProtKB-UniPathway"/>
</dbReference>
<evidence type="ECO:0000256" key="5">
    <source>
        <dbReference type="ARBA" id="ARBA00008276"/>
    </source>
</evidence>
<dbReference type="EC" id="6.3.2.12" evidence="7"/>
<evidence type="ECO:0000256" key="12">
    <source>
        <dbReference type="ARBA" id="ARBA00022741"/>
    </source>
</evidence>
<dbReference type="Gene3D" id="3.90.190.20">
    <property type="entry name" value="Mur ligase, C-terminal domain"/>
    <property type="match status" value="1"/>
</dbReference>
<keyword evidence="11" id="KW-0479">Metal-binding</keyword>
<evidence type="ECO:0000259" key="24">
    <source>
        <dbReference type="Pfam" id="PF02875"/>
    </source>
</evidence>
<comment type="pathway">
    <text evidence="3">Cofactor biosynthesis; tetrahydrofolate biosynthesis; 7,8-dihydrofolate from 2-amino-4-hydroxy-6-hydroxymethyl-7,8-dihydropteridine diphosphate and 4-aminobenzoate: step 2/2.</text>
</comment>
<dbReference type="Proteomes" id="UP000242205">
    <property type="component" value="Chromosome"/>
</dbReference>
<comment type="catalytic activity">
    <reaction evidence="22">
        <text>7,8-dihydropteroate + L-glutamate + ATP = 7,8-dihydrofolate + ADP + phosphate + H(+)</text>
        <dbReference type="Rhea" id="RHEA:23584"/>
        <dbReference type="ChEBI" id="CHEBI:15378"/>
        <dbReference type="ChEBI" id="CHEBI:17839"/>
        <dbReference type="ChEBI" id="CHEBI:29985"/>
        <dbReference type="ChEBI" id="CHEBI:30616"/>
        <dbReference type="ChEBI" id="CHEBI:43474"/>
        <dbReference type="ChEBI" id="CHEBI:57451"/>
        <dbReference type="ChEBI" id="CHEBI:456216"/>
        <dbReference type="EC" id="6.3.2.12"/>
    </reaction>
</comment>
<dbReference type="UniPathway" id="UPA00077">
    <property type="reaction ID" value="UER00157"/>
</dbReference>
<comment type="catalytic activity">
    <reaction evidence="19">
        <text>(6S)-5,6,7,8-tetrahydrofolyl-(gamma-L-Glu)(n) + L-glutamate + ATP = (6S)-5,6,7,8-tetrahydrofolyl-(gamma-L-Glu)(n+1) + ADP + phosphate + H(+)</text>
        <dbReference type="Rhea" id="RHEA:10580"/>
        <dbReference type="Rhea" id="RHEA-COMP:14738"/>
        <dbReference type="Rhea" id="RHEA-COMP:14740"/>
        <dbReference type="ChEBI" id="CHEBI:15378"/>
        <dbReference type="ChEBI" id="CHEBI:29985"/>
        <dbReference type="ChEBI" id="CHEBI:30616"/>
        <dbReference type="ChEBI" id="CHEBI:43474"/>
        <dbReference type="ChEBI" id="CHEBI:141005"/>
        <dbReference type="ChEBI" id="CHEBI:456216"/>
        <dbReference type="EC" id="6.3.2.17"/>
    </reaction>
</comment>
<dbReference type="InterPro" id="IPR001645">
    <property type="entry name" value="Folylpolyglutamate_synth"/>
</dbReference>
<comment type="catalytic activity">
    <reaction evidence="21">
        <text>(6R)-5,10-methylenetetrahydrofolyl-(gamma-L-Glu)(n) + L-glutamate + ATP = (6R)-5,10-methylenetetrahydrofolyl-(gamma-L-Glu)(n+1) + ADP + phosphate + H(+)</text>
        <dbReference type="Rhea" id="RHEA:51912"/>
        <dbReference type="Rhea" id="RHEA-COMP:13257"/>
        <dbReference type="Rhea" id="RHEA-COMP:13258"/>
        <dbReference type="ChEBI" id="CHEBI:15378"/>
        <dbReference type="ChEBI" id="CHEBI:29985"/>
        <dbReference type="ChEBI" id="CHEBI:30616"/>
        <dbReference type="ChEBI" id="CHEBI:43474"/>
        <dbReference type="ChEBI" id="CHEBI:136572"/>
        <dbReference type="ChEBI" id="CHEBI:456216"/>
        <dbReference type="EC" id="6.3.2.17"/>
    </reaction>
</comment>
<accession>A0A2I6S684</accession>
<dbReference type="GO" id="GO:0005524">
    <property type="term" value="F:ATP binding"/>
    <property type="evidence" value="ECO:0007669"/>
    <property type="project" value="UniProtKB-KW"/>
</dbReference>
<comment type="subunit">
    <text evidence="6">Monomer.</text>
</comment>
<evidence type="ECO:0000256" key="7">
    <source>
        <dbReference type="ARBA" id="ARBA00013023"/>
    </source>
</evidence>
<evidence type="ECO:0000256" key="6">
    <source>
        <dbReference type="ARBA" id="ARBA00011245"/>
    </source>
</evidence>
<reference evidence="26 27" key="1">
    <citation type="submission" date="2018-01" db="EMBL/GenBank/DDBJ databases">
        <authorList>
            <person name="Fu G.-Y."/>
        </authorList>
    </citation>
    <scope>NUCLEOTIDE SEQUENCE [LARGE SCALE GENOMIC DNA]</scope>
    <source>
        <strain evidence="26 27">SY39</strain>
    </source>
</reference>
<dbReference type="SUPFAM" id="SSF53244">
    <property type="entry name" value="MurD-like peptide ligases, peptide-binding domain"/>
    <property type="match status" value="1"/>
</dbReference>
<evidence type="ECO:0000259" key="25">
    <source>
        <dbReference type="Pfam" id="PF08245"/>
    </source>
</evidence>
<feature type="domain" description="Mur ligase C-terminal" evidence="24">
    <location>
        <begin position="294"/>
        <end position="416"/>
    </location>
</feature>
<dbReference type="FunFam" id="3.40.1190.10:FF:000004">
    <property type="entry name" value="Dihydrofolate synthase/folylpolyglutamate synthase"/>
    <property type="match status" value="1"/>
</dbReference>
<evidence type="ECO:0000256" key="10">
    <source>
        <dbReference type="ARBA" id="ARBA00022598"/>
    </source>
</evidence>
<name>A0A2I6S684_9RHOO</name>
<evidence type="ECO:0000256" key="9">
    <source>
        <dbReference type="ARBA" id="ARBA00019357"/>
    </source>
</evidence>